<sequence length="170" mass="17994">MNSAGSAAEPTEGESFAARLNRLIAEHEARSGVTMSLSHFIRDFERTTGVPLSKGYLSQLRNDLAPEPRLDLVRAFARYFGVSPTYFLDGAAAGEARRELAGALRDAGASALGLRAAGLSETSLRHIAQIIDNIRALEGLPPVADSASDSDAAPRTENLPDASGHKPARP</sequence>
<evidence type="ECO:0000259" key="2">
    <source>
        <dbReference type="PROSITE" id="PS50943"/>
    </source>
</evidence>
<dbReference type="InterPro" id="IPR010982">
    <property type="entry name" value="Lambda_DNA-bd_dom_sf"/>
</dbReference>
<name>A0A370HWN2_9NOCA</name>
<evidence type="ECO:0000313" key="3">
    <source>
        <dbReference type="EMBL" id="RDI62865.1"/>
    </source>
</evidence>
<gene>
    <name evidence="3" type="ORF">DFR76_112183</name>
</gene>
<proteinExistence type="predicted"/>
<feature type="region of interest" description="Disordered" evidence="1">
    <location>
        <begin position="141"/>
        <end position="170"/>
    </location>
</feature>
<feature type="compositionally biased region" description="Low complexity" evidence="1">
    <location>
        <begin position="144"/>
        <end position="153"/>
    </location>
</feature>
<dbReference type="AlphaFoldDB" id="A0A370HWN2"/>
<dbReference type="RefSeq" id="WP_245998548.1">
    <property type="nucleotide sequence ID" value="NZ_QQBC01000012.1"/>
</dbReference>
<reference evidence="3 4" key="1">
    <citation type="submission" date="2018-07" db="EMBL/GenBank/DDBJ databases">
        <title>Genomic Encyclopedia of Type Strains, Phase IV (KMG-IV): sequencing the most valuable type-strain genomes for metagenomic binning, comparative biology and taxonomic classification.</title>
        <authorList>
            <person name="Goeker M."/>
        </authorList>
    </citation>
    <scope>NUCLEOTIDE SEQUENCE [LARGE SCALE GENOMIC DNA]</scope>
    <source>
        <strain evidence="3 4">DSM 44290</strain>
    </source>
</reference>
<feature type="domain" description="HTH cro/C1-type" evidence="2">
    <location>
        <begin position="52"/>
        <end position="87"/>
    </location>
</feature>
<dbReference type="Gene3D" id="1.10.260.40">
    <property type="entry name" value="lambda repressor-like DNA-binding domains"/>
    <property type="match status" value="1"/>
</dbReference>
<dbReference type="GO" id="GO:0003677">
    <property type="term" value="F:DNA binding"/>
    <property type="evidence" value="ECO:0007669"/>
    <property type="project" value="InterPro"/>
</dbReference>
<dbReference type="EMBL" id="QQBC01000012">
    <property type="protein sequence ID" value="RDI62865.1"/>
    <property type="molecule type" value="Genomic_DNA"/>
</dbReference>
<accession>A0A370HWN2</accession>
<dbReference type="InterPro" id="IPR001387">
    <property type="entry name" value="Cro/C1-type_HTH"/>
</dbReference>
<protein>
    <recommendedName>
        <fullName evidence="2">HTH cro/C1-type domain-containing protein</fullName>
    </recommendedName>
</protein>
<dbReference type="STRING" id="1210086.GCA_001613105_05258"/>
<keyword evidence="4" id="KW-1185">Reference proteome</keyword>
<evidence type="ECO:0000256" key="1">
    <source>
        <dbReference type="SAM" id="MobiDB-lite"/>
    </source>
</evidence>
<comment type="caution">
    <text evidence="3">The sequence shown here is derived from an EMBL/GenBank/DDBJ whole genome shotgun (WGS) entry which is preliminary data.</text>
</comment>
<dbReference type="Proteomes" id="UP000254869">
    <property type="component" value="Unassembled WGS sequence"/>
</dbReference>
<organism evidence="3 4">
    <name type="scientific">Nocardia pseudobrasiliensis</name>
    <dbReference type="NCBI Taxonomy" id="45979"/>
    <lineage>
        <taxon>Bacteria</taxon>
        <taxon>Bacillati</taxon>
        <taxon>Actinomycetota</taxon>
        <taxon>Actinomycetes</taxon>
        <taxon>Mycobacteriales</taxon>
        <taxon>Nocardiaceae</taxon>
        <taxon>Nocardia</taxon>
    </lineage>
</organism>
<dbReference type="PROSITE" id="PS50943">
    <property type="entry name" value="HTH_CROC1"/>
    <property type="match status" value="1"/>
</dbReference>
<evidence type="ECO:0000313" key="4">
    <source>
        <dbReference type="Proteomes" id="UP000254869"/>
    </source>
</evidence>